<evidence type="ECO:0000256" key="9">
    <source>
        <dbReference type="ARBA" id="ARBA00023136"/>
    </source>
</evidence>
<reference evidence="12 13" key="1">
    <citation type="submission" date="2015-10" db="EMBL/GenBank/DDBJ databases">
        <title>Draft genomes sequences of Candida glabrata isolates 1A, 1B, 2A, 2B, 3A and 3B.</title>
        <authorList>
            <person name="Haavelsrud O.E."/>
            <person name="Gaustad P."/>
        </authorList>
    </citation>
    <scope>NUCLEOTIDE SEQUENCE [LARGE SCALE GENOMIC DNA]</scope>
    <source>
        <strain evidence="12">910700640</strain>
    </source>
</reference>
<dbReference type="Pfam" id="PF04733">
    <property type="entry name" value="Coatomer_E"/>
    <property type="match status" value="1"/>
</dbReference>
<dbReference type="PIRSF" id="PIRSF016478">
    <property type="entry name" value="Coatomer_esu"/>
    <property type="match status" value="1"/>
</dbReference>
<keyword evidence="10 11" id="KW-0968">Cytoplasmic vesicle</keyword>
<organism evidence="12 13">
    <name type="scientific">Candida glabrata</name>
    <name type="common">Yeast</name>
    <name type="synonym">Torulopsis glabrata</name>
    <dbReference type="NCBI Taxonomy" id="5478"/>
    <lineage>
        <taxon>Eukaryota</taxon>
        <taxon>Fungi</taxon>
        <taxon>Dikarya</taxon>
        <taxon>Ascomycota</taxon>
        <taxon>Saccharomycotina</taxon>
        <taxon>Saccharomycetes</taxon>
        <taxon>Saccharomycetales</taxon>
        <taxon>Saccharomycetaceae</taxon>
        <taxon>Nakaseomyces</taxon>
    </lineage>
</organism>
<evidence type="ECO:0000256" key="7">
    <source>
        <dbReference type="ARBA" id="ARBA00022927"/>
    </source>
</evidence>
<evidence type="ECO:0000256" key="5">
    <source>
        <dbReference type="ARBA" id="ARBA00022490"/>
    </source>
</evidence>
<gene>
    <name evidence="12" type="ORF">AO440_004406</name>
</gene>
<dbReference type="VEuPathDB" id="FungiDB:GVI51_M12859"/>
<evidence type="ECO:0000256" key="6">
    <source>
        <dbReference type="ARBA" id="ARBA00022892"/>
    </source>
</evidence>
<evidence type="ECO:0000256" key="8">
    <source>
        <dbReference type="ARBA" id="ARBA00023034"/>
    </source>
</evidence>
<evidence type="ECO:0000256" key="4">
    <source>
        <dbReference type="ARBA" id="ARBA00022448"/>
    </source>
</evidence>
<comment type="subcellular location">
    <subcellularLocation>
        <location evidence="2">Cytoplasmic vesicle</location>
        <location evidence="2">COPI-coated vesicle membrane</location>
        <topology evidence="2">Peripheral membrane protein</topology>
        <orientation evidence="2">Cytoplasmic side</orientation>
    </subcellularLocation>
    <subcellularLocation>
        <location evidence="1">Golgi apparatus membrane</location>
        <topology evidence="1">Peripheral membrane protein</topology>
        <orientation evidence="1">Cytoplasmic side</orientation>
    </subcellularLocation>
</comment>
<keyword evidence="7 11" id="KW-0653">Protein transport</keyword>
<keyword evidence="5 11" id="KW-0963">Cytoplasm</keyword>
<dbReference type="AlphaFoldDB" id="A0A0W0DQ63"/>
<comment type="similarity">
    <text evidence="3 11">Belongs to the COPE family.</text>
</comment>
<dbReference type="EMBL" id="LLZZ01000161">
    <property type="protein sequence ID" value="KTA97360.1"/>
    <property type="molecule type" value="Genomic_DNA"/>
</dbReference>
<dbReference type="InterPro" id="IPR006822">
    <property type="entry name" value="Coatomer_esu"/>
</dbReference>
<proteinExistence type="inferred from homology"/>
<dbReference type="GO" id="GO:0006891">
    <property type="term" value="P:intra-Golgi vesicle-mediated transport"/>
    <property type="evidence" value="ECO:0007669"/>
    <property type="project" value="TreeGrafter"/>
</dbReference>
<keyword evidence="6 11" id="KW-0931">ER-Golgi transport</keyword>
<evidence type="ECO:0000256" key="10">
    <source>
        <dbReference type="ARBA" id="ARBA00023329"/>
    </source>
</evidence>
<dbReference type="GO" id="GO:0015031">
    <property type="term" value="P:protein transport"/>
    <property type="evidence" value="ECO:0007669"/>
    <property type="project" value="UniProtKB-UniRule"/>
</dbReference>
<dbReference type="GO" id="GO:0030126">
    <property type="term" value="C:COPI vesicle coat"/>
    <property type="evidence" value="ECO:0007669"/>
    <property type="project" value="EnsemblFungi"/>
</dbReference>
<dbReference type="PANTHER" id="PTHR10805">
    <property type="entry name" value="COATOMER SUBUNIT EPSILON"/>
    <property type="match status" value="1"/>
</dbReference>
<accession>A0A0W0DQ63</accession>
<dbReference type="GO" id="GO:0032511">
    <property type="term" value="P:late endosome to vacuole transport via multivesicular body sorting pathway"/>
    <property type="evidence" value="ECO:0007669"/>
    <property type="project" value="EnsemblFungi"/>
</dbReference>
<dbReference type="GO" id="GO:0000139">
    <property type="term" value="C:Golgi membrane"/>
    <property type="evidence" value="ECO:0007669"/>
    <property type="project" value="UniProtKB-SubCell"/>
</dbReference>
<dbReference type="PANTHER" id="PTHR10805:SF0">
    <property type="entry name" value="COATOMER SUBUNIT EPSILON"/>
    <property type="match status" value="1"/>
</dbReference>
<dbReference type="InterPro" id="IPR011990">
    <property type="entry name" value="TPR-like_helical_dom_sf"/>
</dbReference>
<dbReference type="GO" id="GO:0006888">
    <property type="term" value="P:endoplasmic reticulum to Golgi vesicle-mediated transport"/>
    <property type="evidence" value="ECO:0007669"/>
    <property type="project" value="EnsemblFungi"/>
</dbReference>
<dbReference type="GO" id="GO:0005198">
    <property type="term" value="F:structural molecule activity"/>
    <property type="evidence" value="ECO:0007669"/>
    <property type="project" value="UniProtKB-UniRule"/>
</dbReference>
<keyword evidence="8 11" id="KW-0333">Golgi apparatus</keyword>
<evidence type="ECO:0000313" key="13">
    <source>
        <dbReference type="Proteomes" id="UP000054886"/>
    </source>
</evidence>
<evidence type="ECO:0000256" key="3">
    <source>
        <dbReference type="ARBA" id="ARBA00008827"/>
    </source>
</evidence>
<dbReference type="VEuPathDB" id="FungiDB:GWK60_M12815"/>
<dbReference type="Gene3D" id="1.25.40.10">
    <property type="entry name" value="Tetratricopeptide repeat domain"/>
    <property type="match status" value="1"/>
</dbReference>
<evidence type="ECO:0000256" key="2">
    <source>
        <dbReference type="ARBA" id="ARBA00004347"/>
    </source>
</evidence>
<dbReference type="GO" id="GO:0006890">
    <property type="term" value="P:retrograde vesicle-mediated transport, Golgi to endoplasmic reticulum"/>
    <property type="evidence" value="ECO:0007669"/>
    <property type="project" value="UniProtKB-UniRule"/>
</dbReference>
<dbReference type="VEuPathDB" id="FungiDB:GW608_M12815"/>
<protein>
    <recommendedName>
        <fullName evidence="11">Coatomer subunit epsilon</fullName>
    </recommendedName>
</protein>
<dbReference type="Proteomes" id="UP000054886">
    <property type="component" value="Unassembled WGS sequence"/>
</dbReference>
<name>A0A0W0DQ63_CANGB</name>
<evidence type="ECO:0000256" key="11">
    <source>
        <dbReference type="PIRNR" id="PIRNR016478"/>
    </source>
</evidence>
<dbReference type="GO" id="GO:0006901">
    <property type="term" value="P:vesicle coating"/>
    <property type="evidence" value="ECO:0007669"/>
    <property type="project" value="EnsemblFungi"/>
</dbReference>
<evidence type="ECO:0000256" key="1">
    <source>
        <dbReference type="ARBA" id="ARBA00004255"/>
    </source>
</evidence>
<comment type="caution">
    <text evidence="12">The sequence shown here is derived from an EMBL/GenBank/DDBJ whole genome shotgun (WGS) entry which is preliminary data.</text>
</comment>
<sequence length="295" mass="33002">MDYFTVKQSFYNGSYEKVLEEASKLGKVEDVTIKYYQLRSELALGQLKAGGDDSLSQAFALYETFLKDSKHDLSKLESHVKGKNCLYHLNLLASAQAIKGDVEESLKTCVEGIDSGNEVGVPDLLLLAIEVALLNNKASTASTMFENYTSTNADSLSSEDELIINLAESYIKFATNVDTSSSNFYHFEELAQTFPTWKSQLGLLNLQLQQGNTTEAQSIVDLLESEYYSKNQEAVQLYKGNFLANKITLAIMEGEKSKAEELRSELKQFAPNHGFNKSHEELTSKFDEIVVKYKN</sequence>
<comment type="function">
    <text evidence="11">The coatomer is a cytosolic protein complex that binds to dilysine motifs and reversibly associates with Golgi non-clathrin-coated vesicles, which further mediate biosynthetic protein transport from the ER, via the Golgi up to the trans Golgi network. The coatomer complex is required for budding from Golgi membranes, and is essential for the retrograde Golgi-to-ER transport of dilysine-tagged proteins.</text>
</comment>
<dbReference type="GO" id="GO:1990841">
    <property type="term" value="F:promoter-specific chromatin binding"/>
    <property type="evidence" value="ECO:0007669"/>
    <property type="project" value="EnsemblFungi"/>
</dbReference>
<dbReference type="VEuPathDB" id="FungiDB:CAGL0M12903g"/>
<evidence type="ECO:0000313" key="12">
    <source>
        <dbReference type="EMBL" id="KTA97360.1"/>
    </source>
</evidence>
<keyword evidence="9 11" id="KW-0472">Membrane</keyword>
<dbReference type="VEuPathDB" id="FungiDB:B1J91_M12903g"/>
<keyword evidence="4 11" id="KW-0813">Transport</keyword>